<reference evidence="2" key="1">
    <citation type="submission" date="2017-04" db="EMBL/GenBank/DDBJ databases">
        <authorList>
            <person name="Song Y."/>
            <person name="Cho B.-K."/>
        </authorList>
    </citation>
    <scope>NUCLEOTIDE SEQUENCE [LARGE SCALE GENOMIC DNA]</scope>
    <source>
        <strain evidence="2">SL1</strain>
    </source>
</reference>
<proteinExistence type="predicted"/>
<protein>
    <submittedName>
        <fullName evidence="1">Uncharacterized protein</fullName>
    </submittedName>
</protein>
<dbReference type="Proteomes" id="UP000244910">
    <property type="component" value="Chromosome"/>
</dbReference>
<accession>A0A2U8DVQ3</accession>
<sequence>MNNEQINEKMACELKALLEKYNIFHGTRIYFNNKCLHDRNGKIELIENIKVEEWLEWCNPEMVSMSFEGANSIYPILNDECENREMCTKIYNKFLEIGKEYDRFYEQGQSWNIYYTPKEITQIVWGAKNKSNKYYYPRKKSKKSKKIEI</sequence>
<dbReference type="KEGG" id="cdrk:B9W14_20210"/>
<gene>
    <name evidence="1" type="ORF">B9W14_20210</name>
</gene>
<organism evidence="1 2">
    <name type="scientific">Clostridium drakei</name>
    <dbReference type="NCBI Taxonomy" id="332101"/>
    <lineage>
        <taxon>Bacteria</taxon>
        <taxon>Bacillati</taxon>
        <taxon>Bacillota</taxon>
        <taxon>Clostridia</taxon>
        <taxon>Eubacteriales</taxon>
        <taxon>Clostridiaceae</taxon>
        <taxon>Clostridium</taxon>
    </lineage>
</organism>
<dbReference type="AlphaFoldDB" id="A0A2U8DVQ3"/>
<evidence type="ECO:0000313" key="2">
    <source>
        <dbReference type="Proteomes" id="UP000244910"/>
    </source>
</evidence>
<evidence type="ECO:0000313" key="1">
    <source>
        <dbReference type="EMBL" id="AWI06719.1"/>
    </source>
</evidence>
<keyword evidence="2" id="KW-1185">Reference proteome</keyword>
<dbReference type="EMBL" id="CP020953">
    <property type="protein sequence ID" value="AWI06719.1"/>
    <property type="molecule type" value="Genomic_DNA"/>
</dbReference>
<name>A0A2U8DVQ3_9CLOT</name>
<dbReference type="RefSeq" id="WP_032077346.1">
    <property type="nucleotide sequence ID" value="NZ_CP020953.1"/>
</dbReference>